<accession>A0A9W8E3N4</accession>
<sequence length="57" mass="6064">MDSLSSSSPPFPPSSPDYPHLPAYLSPTRDIPEVTLTSPEDSAYPPASMGQGTWGRS</sequence>
<evidence type="ECO:0000313" key="2">
    <source>
        <dbReference type="EMBL" id="KAJ1950577.1"/>
    </source>
</evidence>
<feature type="region of interest" description="Disordered" evidence="1">
    <location>
        <begin position="1"/>
        <end position="57"/>
    </location>
</feature>
<keyword evidence="3" id="KW-1185">Reference proteome</keyword>
<dbReference type="Proteomes" id="UP001150925">
    <property type="component" value="Unassembled WGS sequence"/>
</dbReference>
<dbReference type="AlphaFoldDB" id="A0A9W8E3N4"/>
<evidence type="ECO:0000256" key="1">
    <source>
        <dbReference type="SAM" id="MobiDB-lite"/>
    </source>
</evidence>
<comment type="caution">
    <text evidence="2">The sequence shown here is derived from an EMBL/GenBank/DDBJ whole genome shotgun (WGS) entry which is preliminary data.</text>
</comment>
<feature type="non-terminal residue" evidence="2">
    <location>
        <position position="57"/>
    </location>
</feature>
<gene>
    <name evidence="2" type="ORF">IWQ62_006546</name>
</gene>
<dbReference type="EMBL" id="JANBPY010003700">
    <property type="protein sequence ID" value="KAJ1950577.1"/>
    <property type="molecule type" value="Genomic_DNA"/>
</dbReference>
<evidence type="ECO:0000313" key="3">
    <source>
        <dbReference type="Proteomes" id="UP001150925"/>
    </source>
</evidence>
<proteinExistence type="predicted"/>
<organism evidence="2 3">
    <name type="scientific">Dispira parvispora</name>
    <dbReference type="NCBI Taxonomy" id="1520584"/>
    <lineage>
        <taxon>Eukaryota</taxon>
        <taxon>Fungi</taxon>
        <taxon>Fungi incertae sedis</taxon>
        <taxon>Zoopagomycota</taxon>
        <taxon>Kickxellomycotina</taxon>
        <taxon>Dimargaritomycetes</taxon>
        <taxon>Dimargaritales</taxon>
        <taxon>Dimargaritaceae</taxon>
        <taxon>Dispira</taxon>
    </lineage>
</organism>
<reference evidence="2" key="1">
    <citation type="submission" date="2022-07" db="EMBL/GenBank/DDBJ databases">
        <title>Phylogenomic reconstructions and comparative analyses of Kickxellomycotina fungi.</title>
        <authorList>
            <person name="Reynolds N.K."/>
            <person name="Stajich J.E."/>
            <person name="Barry K."/>
            <person name="Grigoriev I.V."/>
            <person name="Crous P."/>
            <person name="Smith M.E."/>
        </authorList>
    </citation>
    <scope>NUCLEOTIDE SEQUENCE</scope>
    <source>
        <strain evidence="2">RSA 1196</strain>
    </source>
</reference>
<name>A0A9W8E3N4_9FUNG</name>
<protein>
    <submittedName>
        <fullName evidence="2">Uncharacterized protein</fullName>
    </submittedName>
</protein>